<feature type="domain" description="DUF7703" evidence="2">
    <location>
        <begin position="3"/>
        <end position="237"/>
    </location>
</feature>
<feature type="non-terminal residue" evidence="3">
    <location>
        <position position="239"/>
    </location>
</feature>
<feature type="transmembrane region" description="Helical" evidence="1">
    <location>
        <begin position="182"/>
        <end position="203"/>
    </location>
</feature>
<keyword evidence="4" id="KW-1185">Reference proteome</keyword>
<gene>
    <name evidence="3" type="ORF">EJ08DRAFT_563958</name>
</gene>
<keyword evidence="1" id="KW-0472">Membrane</keyword>
<keyword evidence="1" id="KW-1133">Transmembrane helix</keyword>
<feature type="transmembrane region" description="Helical" evidence="1">
    <location>
        <begin position="6"/>
        <end position="24"/>
    </location>
</feature>
<protein>
    <recommendedName>
        <fullName evidence="2">DUF7703 domain-containing protein</fullName>
    </recommendedName>
</protein>
<dbReference type="InterPro" id="IPR056120">
    <property type="entry name" value="DUF7703"/>
</dbReference>
<dbReference type="Pfam" id="PF24802">
    <property type="entry name" value="DUF7703"/>
    <property type="match status" value="1"/>
</dbReference>
<name>A0A9P4NV79_9PEZI</name>
<feature type="non-terminal residue" evidence="3">
    <location>
        <position position="1"/>
    </location>
</feature>
<evidence type="ECO:0000256" key="1">
    <source>
        <dbReference type="SAM" id="Phobius"/>
    </source>
</evidence>
<dbReference type="EMBL" id="MU007023">
    <property type="protein sequence ID" value="KAF2432909.1"/>
    <property type="molecule type" value="Genomic_DNA"/>
</dbReference>
<dbReference type="OrthoDB" id="405906at2759"/>
<evidence type="ECO:0000259" key="2">
    <source>
        <dbReference type="Pfam" id="PF24802"/>
    </source>
</evidence>
<comment type="caution">
    <text evidence="3">The sequence shown here is derived from an EMBL/GenBank/DDBJ whole genome shotgun (WGS) entry which is preliminary data.</text>
</comment>
<dbReference type="Proteomes" id="UP000800235">
    <property type="component" value="Unassembled WGS sequence"/>
</dbReference>
<feature type="transmembrane region" description="Helical" evidence="1">
    <location>
        <begin position="95"/>
        <end position="121"/>
    </location>
</feature>
<keyword evidence="1" id="KW-0812">Transmembrane</keyword>
<dbReference type="PANTHER" id="PTHR37013">
    <property type="entry name" value="INTEGRAL MEMBRANE PROTEIN (AFU_ORTHOLOGUE AFUA_1G05950)-RELATED"/>
    <property type="match status" value="1"/>
</dbReference>
<feature type="transmembrane region" description="Helical" evidence="1">
    <location>
        <begin position="31"/>
        <end position="51"/>
    </location>
</feature>
<dbReference type="AlphaFoldDB" id="A0A9P4NV79"/>
<organism evidence="3 4">
    <name type="scientific">Tothia fuscella</name>
    <dbReference type="NCBI Taxonomy" id="1048955"/>
    <lineage>
        <taxon>Eukaryota</taxon>
        <taxon>Fungi</taxon>
        <taxon>Dikarya</taxon>
        <taxon>Ascomycota</taxon>
        <taxon>Pezizomycotina</taxon>
        <taxon>Dothideomycetes</taxon>
        <taxon>Pleosporomycetidae</taxon>
        <taxon>Venturiales</taxon>
        <taxon>Cylindrosympodiaceae</taxon>
        <taxon>Tothia</taxon>
    </lineage>
</organism>
<evidence type="ECO:0000313" key="3">
    <source>
        <dbReference type="EMBL" id="KAF2432909.1"/>
    </source>
</evidence>
<feature type="transmembrane region" description="Helical" evidence="1">
    <location>
        <begin position="141"/>
        <end position="161"/>
    </location>
</feature>
<proteinExistence type="predicted"/>
<evidence type="ECO:0000313" key="4">
    <source>
        <dbReference type="Proteomes" id="UP000800235"/>
    </source>
</evidence>
<reference evidence="3" key="1">
    <citation type="journal article" date="2020" name="Stud. Mycol.">
        <title>101 Dothideomycetes genomes: a test case for predicting lifestyles and emergence of pathogens.</title>
        <authorList>
            <person name="Haridas S."/>
            <person name="Albert R."/>
            <person name="Binder M."/>
            <person name="Bloem J."/>
            <person name="Labutti K."/>
            <person name="Salamov A."/>
            <person name="Andreopoulos B."/>
            <person name="Baker S."/>
            <person name="Barry K."/>
            <person name="Bills G."/>
            <person name="Bluhm B."/>
            <person name="Cannon C."/>
            <person name="Castanera R."/>
            <person name="Culley D."/>
            <person name="Daum C."/>
            <person name="Ezra D."/>
            <person name="Gonzalez J."/>
            <person name="Henrissat B."/>
            <person name="Kuo A."/>
            <person name="Liang C."/>
            <person name="Lipzen A."/>
            <person name="Lutzoni F."/>
            <person name="Magnuson J."/>
            <person name="Mondo S."/>
            <person name="Nolan M."/>
            <person name="Ohm R."/>
            <person name="Pangilinan J."/>
            <person name="Park H.-J."/>
            <person name="Ramirez L."/>
            <person name="Alfaro M."/>
            <person name="Sun H."/>
            <person name="Tritt A."/>
            <person name="Yoshinaga Y."/>
            <person name="Zwiers L.-H."/>
            <person name="Turgeon B."/>
            <person name="Goodwin S."/>
            <person name="Spatafora J."/>
            <person name="Crous P."/>
            <person name="Grigoriev I."/>
        </authorList>
    </citation>
    <scope>NUCLEOTIDE SEQUENCE</scope>
    <source>
        <strain evidence="3">CBS 130266</strain>
    </source>
</reference>
<sequence length="239" mass="27546">IISTFTALALWSTIHLLSRIFFFFKHYHGLYFWSLVITSLSLSIRAIGFLLRWVAHNVPWQFSLYLVEVGWIGMVTGFSIVLWSRLNIIVLNVKILRYVLIMIIVNGVVFHSALVILQYGLAAQKGDPVKRAPWLKVLNPFERVQITMFTVQEFIITCIYIHAAYKLLVDRLIRQPHAIRNVLLLLFCVQLGILMMDVVVIAFDLAGFFTLKAVLHSWVYGIKLELEFVVLNQLVDIAK</sequence>
<accession>A0A9P4NV79</accession>
<feature type="transmembrane region" description="Helical" evidence="1">
    <location>
        <begin position="63"/>
        <end position="83"/>
    </location>
</feature>